<keyword evidence="1" id="KW-0175">Coiled coil</keyword>
<accession>A0A0F9KU87</accession>
<comment type="caution">
    <text evidence="2">The sequence shown here is derived from an EMBL/GenBank/DDBJ whole genome shotgun (WGS) entry which is preliminary data.</text>
</comment>
<reference evidence="2" key="1">
    <citation type="journal article" date="2015" name="Nature">
        <title>Complex archaea that bridge the gap between prokaryotes and eukaryotes.</title>
        <authorList>
            <person name="Spang A."/>
            <person name="Saw J.H."/>
            <person name="Jorgensen S.L."/>
            <person name="Zaremba-Niedzwiedzka K."/>
            <person name="Martijn J."/>
            <person name="Lind A.E."/>
            <person name="van Eijk R."/>
            <person name="Schleper C."/>
            <person name="Guy L."/>
            <person name="Ettema T.J."/>
        </authorList>
    </citation>
    <scope>NUCLEOTIDE SEQUENCE</scope>
</reference>
<sequence length="92" mass="10211">MDNQAIKDMAISINDIVVKTGLPLYREIREKNTKIVELEQQRDDLLDALEAADLSLHECTKYLLGTGPIPVPEAVALTIIQIKEAILQADIV</sequence>
<evidence type="ECO:0000256" key="1">
    <source>
        <dbReference type="SAM" id="Coils"/>
    </source>
</evidence>
<name>A0A0F9KU87_9ZZZZ</name>
<dbReference type="EMBL" id="LAZR01007339">
    <property type="protein sequence ID" value="KKM85889.1"/>
    <property type="molecule type" value="Genomic_DNA"/>
</dbReference>
<dbReference type="AlphaFoldDB" id="A0A0F9KU87"/>
<feature type="coiled-coil region" evidence="1">
    <location>
        <begin position="28"/>
        <end position="55"/>
    </location>
</feature>
<evidence type="ECO:0000313" key="2">
    <source>
        <dbReference type="EMBL" id="KKM85889.1"/>
    </source>
</evidence>
<protein>
    <submittedName>
        <fullName evidence="2">Uncharacterized protein</fullName>
    </submittedName>
</protein>
<proteinExistence type="predicted"/>
<gene>
    <name evidence="2" type="ORF">LCGC14_1284560</name>
</gene>
<organism evidence="2">
    <name type="scientific">marine sediment metagenome</name>
    <dbReference type="NCBI Taxonomy" id="412755"/>
    <lineage>
        <taxon>unclassified sequences</taxon>
        <taxon>metagenomes</taxon>
        <taxon>ecological metagenomes</taxon>
    </lineage>
</organism>